<comment type="caution">
    <text evidence="1">The sequence shown here is derived from an EMBL/GenBank/DDBJ whole genome shotgun (WGS) entry which is preliminary data.</text>
</comment>
<reference evidence="1" key="1">
    <citation type="journal article" date="2014" name="Front. Microbiol.">
        <title>High frequency of phylogenetically diverse reductive dehalogenase-homologous genes in deep subseafloor sedimentary metagenomes.</title>
        <authorList>
            <person name="Kawai M."/>
            <person name="Futagami T."/>
            <person name="Toyoda A."/>
            <person name="Takaki Y."/>
            <person name="Nishi S."/>
            <person name="Hori S."/>
            <person name="Arai W."/>
            <person name="Tsubouchi T."/>
            <person name="Morono Y."/>
            <person name="Uchiyama I."/>
            <person name="Ito T."/>
            <person name="Fujiyama A."/>
            <person name="Inagaki F."/>
            <person name="Takami H."/>
        </authorList>
    </citation>
    <scope>NUCLEOTIDE SEQUENCE</scope>
    <source>
        <strain evidence="1">Expedition CK06-06</strain>
    </source>
</reference>
<proteinExistence type="predicted"/>
<feature type="non-terminal residue" evidence="1">
    <location>
        <position position="63"/>
    </location>
</feature>
<gene>
    <name evidence="1" type="ORF">S01H1_32887</name>
</gene>
<dbReference type="AlphaFoldDB" id="X0V5R0"/>
<organism evidence="1">
    <name type="scientific">marine sediment metagenome</name>
    <dbReference type="NCBI Taxonomy" id="412755"/>
    <lineage>
        <taxon>unclassified sequences</taxon>
        <taxon>metagenomes</taxon>
        <taxon>ecological metagenomes</taxon>
    </lineage>
</organism>
<dbReference type="EMBL" id="BARS01020391">
    <property type="protein sequence ID" value="GAG06727.1"/>
    <property type="molecule type" value="Genomic_DNA"/>
</dbReference>
<sequence>MTQVLALLRLLPEIRGRILASRDIAPCPSIAAHALRGIAHMNDPREQVAAFEVILRQSNPANR</sequence>
<protein>
    <submittedName>
        <fullName evidence="1">Uncharacterized protein</fullName>
    </submittedName>
</protein>
<evidence type="ECO:0000313" key="1">
    <source>
        <dbReference type="EMBL" id="GAG06727.1"/>
    </source>
</evidence>
<accession>X0V5R0</accession>
<name>X0V5R0_9ZZZZ</name>